<gene>
    <name evidence="2" type="ORF">PUN28_013055</name>
</gene>
<feature type="region of interest" description="Disordered" evidence="1">
    <location>
        <begin position="64"/>
        <end position="116"/>
    </location>
</feature>
<keyword evidence="3" id="KW-1185">Reference proteome</keyword>
<dbReference type="Proteomes" id="UP001430953">
    <property type="component" value="Unassembled WGS sequence"/>
</dbReference>
<evidence type="ECO:0000313" key="3">
    <source>
        <dbReference type="Proteomes" id="UP001430953"/>
    </source>
</evidence>
<evidence type="ECO:0000313" key="2">
    <source>
        <dbReference type="EMBL" id="KAL0111592.1"/>
    </source>
</evidence>
<evidence type="ECO:0000256" key="1">
    <source>
        <dbReference type="SAM" id="MobiDB-lite"/>
    </source>
</evidence>
<protein>
    <submittedName>
        <fullName evidence="2">Uncharacterized protein</fullName>
    </submittedName>
</protein>
<dbReference type="AlphaFoldDB" id="A0AAW2FBN9"/>
<organism evidence="2 3">
    <name type="scientific">Cardiocondyla obscurior</name>
    <dbReference type="NCBI Taxonomy" id="286306"/>
    <lineage>
        <taxon>Eukaryota</taxon>
        <taxon>Metazoa</taxon>
        <taxon>Ecdysozoa</taxon>
        <taxon>Arthropoda</taxon>
        <taxon>Hexapoda</taxon>
        <taxon>Insecta</taxon>
        <taxon>Pterygota</taxon>
        <taxon>Neoptera</taxon>
        <taxon>Endopterygota</taxon>
        <taxon>Hymenoptera</taxon>
        <taxon>Apocrita</taxon>
        <taxon>Aculeata</taxon>
        <taxon>Formicoidea</taxon>
        <taxon>Formicidae</taxon>
        <taxon>Myrmicinae</taxon>
        <taxon>Cardiocondyla</taxon>
    </lineage>
</organism>
<comment type="caution">
    <text evidence="2">The sequence shown here is derived from an EMBL/GenBank/DDBJ whole genome shotgun (WGS) entry which is preliminary data.</text>
</comment>
<name>A0AAW2FBN9_9HYME</name>
<accession>A0AAW2FBN9</accession>
<reference evidence="2 3" key="1">
    <citation type="submission" date="2023-03" db="EMBL/GenBank/DDBJ databases">
        <title>High recombination rates correlate with genetic variation in Cardiocondyla obscurior ants.</title>
        <authorList>
            <person name="Errbii M."/>
        </authorList>
    </citation>
    <scope>NUCLEOTIDE SEQUENCE [LARGE SCALE GENOMIC DNA]</scope>
    <source>
        <strain evidence="2">Alpha-2009</strain>
        <tissue evidence="2">Whole body</tissue>
    </source>
</reference>
<dbReference type="EMBL" id="JADYXP020000013">
    <property type="protein sequence ID" value="KAL0111592.1"/>
    <property type="molecule type" value="Genomic_DNA"/>
</dbReference>
<sequence>MRLSSVFITRCQIKINYIINLFRDSANYRLPQLALNFSHMTIFCGDTGYRTYVILGVRIGDAEKREGQRRHSGNLDRCRVIKSRSSPPPPRLSLGFSRVSSSRPRRSPRTKSAPLHPPDTLANTCIRVATYKYLIFCIYVRISRV</sequence>
<feature type="compositionally biased region" description="Low complexity" evidence="1">
    <location>
        <begin position="92"/>
        <end position="102"/>
    </location>
</feature>
<proteinExistence type="predicted"/>